<dbReference type="OrthoDB" id="10413661at2759"/>
<dbReference type="SUPFAM" id="SSF117281">
    <property type="entry name" value="Kelch motif"/>
    <property type="match status" value="1"/>
</dbReference>
<reference evidence="3" key="1">
    <citation type="submission" date="2016-06" db="UniProtKB">
        <authorList>
            <consortium name="WormBaseParasite"/>
        </authorList>
    </citation>
    <scope>IDENTIFICATION</scope>
</reference>
<dbReference type="EMBL" id="UYSU01048262">
    <property type="protein sequence ID" value="VDM05983.1"/>
    <property type="molecule type" value="Genomic_DNA"/>
</dbReference>
<reference evidence="1 2" key="2">
    <citation type="submission" date="2018-11" db="EMBL/GenBank/DDBJ databases">
        <authorList>
            <consortium name="Pathogen Informatics"/>
        </authorList>
    </citation>
    <scope>NUCLEOTIDE SEQUENCE [LARGE SCALE GENOMIC DNA]</scope>
    <source>
        <strain evidence="1 2">NST_G2</strain>
    </source>
</reference>
<protein>
    <submittedName>
        <fullName evidence="3">SCP domain-containing protein</fullName>
    </submittedName>
</protein>
<dbReference type="WBParaSite" id="SSLN_0002032901-mRNA-1">
    <property type="protein sequence ID" value="SSLN_0002032901-mRNA-1"/>
    <property type="gene ID" value="SSLN_0002032901"/>
</dbReference>
<accession>A0A183TSZ9</accession>
<evidence type="ECO:0000313" key="2">
    <source>
        <dbReference type="Proteomes" id="UP000275846"/>
    </source>
</evidence>
<name>A0A183TSZ9_SCHSO</name>
<evidence type="ECO:0000313" key="1">
    <source>
        <dbReference type="EMBL" id="VDM05983.1"/>
    </source>
</evidence>
<dbReference type="AlphaFoldDB" id="A0A183TSZ9"/>
<gene>
    <name evidence="1" type="ORF">SSLN_LOCUS19597</name>
</gene>
<sequence>MSIVLFKGIANILCRWFHLPDLHNDRSAHHAVAHEKDGHIFMTGDGNELNSAMDLVEYCSISNCNTVGESESHSFFAWHQAAPVNQKRKYHGLAYAKGKIVAVRGCDGHRNVTQTVKMCSPPDHANPSGQ</sequence>
<evidence type="ECO:0000313" key="3">
    <source>
        <dbReference type="WBParaSite" id="SSLN_0002032901-mRNA-1"/>
    </source>
</evidence>
<keyword evidence="2" id="KW-1185">Reference proteome</keyword>
<dbReference type="InterPro" id="IPR015915">
    <property type="entry name" value="Kelch-typ_b-propeller"/>
</dbReference>
<dbReference type="Gene3D" id="2.120.10.80">
    <property type="entry name" value="Kelch-type beta propeller"/>
    <property type="match status" value="1"/>
</dbReference>
<organism evidence="3">
    <name type="scientific">Schistocephalus solidus</name>
    <name type="common">Tapeworm</name>
    <dbReference type="NCBI Taxonomy" id="70667"/>
    <lineage>
        <taxon>Eukaryota</taxon>
        <taxon>Metazoa</taxon>
        <taxon>Spiralia</taxon>
        <taxon>Lophotrochozoa</taxon>
        <taxon>Platyhelminthes</taxon>
        <taxon>Cestoda</taxon>
        <taxon>Eucestoda</taxon>
        <taxon>Diphyllobothriidea</taxon>
        <taxon>Diphyllobothriidae</taxon>
        <taxon>Schistocephalus</taxon>
    </lineage>
</organism>
<proteinExistence type="predicted"/>
<dbReference type="Proteomes" id="UP000275846">
    <property type="component" value="Unassembled WGS sequence"/>
</dbReference>